<dbReference type="InterPro" id="IPR037069">
    <property type="entry name" value="AcylCoA_DH/ox_N_sf"/>
</dbReference>
<evidence type="ECO:0000259" key="2">
    <source>
        <dbReference type="Pfam" id="PF08028"/>
    </source>
</evidence>
<sequence length="384" mass="41462">MPSYSDDGIAERSEHRDRLLQIVSSVADSLWEGADASEDSRVLVPESIRILRESGLIKALAPVDVGGFQVDPVTEMELIAAVTAIDGATGWMFWALAGSTARAASMLPEDAVTEVFGNGQFPLIAYDERPYDNVIRIRDGLAEINGTWRFGTGVSCADWVVAIAHAETSSTGTPLIAAIVPTRHVEIIDSWNASGLSGTGTVGYRIDGLVVPELHTWPYPPSMPVRGGAHFISRRAAIKHLGFALGLARSSLEWFTDHVIGRQRTAVVSASLFADLARARLDLDAAYALGLSEVSTIWIEAVRTSHVTDQSYLRLRAVARRVTEIAMDVCALAARYGDASMLARQNPLQRNLRDITAAAAHAEVSAVVLDEFGTELIKQGGEER</sequence>
<evidence type="ECO:0000313" key="4">
    <source>
        <dbReference type="Proteomes" id="UP000321424"/>
    </source>
</evidence>
<gene>
    <name evidence="3" type="ORF">NN4_19590</name>
</gene>
<dbReference type="Gene3D" id="1.20.140.10">
    <property type="entry name" value="Butyryl-CoA Dehydrogenase, subunit A, domain 3"/>
    <property type="match status" value="1"/>
</dbReference>
<dbReference type="SUPFAM" id="SSF56645">
    <property type="entry name" value="Acyl-CoA dehydrogenase NM domain-like"/>
    <property type="match status" value="1"/>
</dbReference>
<dbReference type="InterPro" id="IPR013107">
    <property type="entry name" value="Acyl-CoA_DH_C"/>
</dbReference>
<name>A0A511M9Y0_9NOCA</name>
<feature type="domain" description="Acyl-CoA dehydrogenase C-terminal" evidence="2">
    <location>
        <begin position="243"/>
        <end position="365"/>
    </location>
</feature>
<dbReference type="Gene3D" id="1.10.540.10">
    <property type="entry name" value="Acyl-CoA dehydrogenase/oxidase, N-terminal domain"/>
    <property type="match status" value="1"/>
</dbReference>
<dbReference type="OrthoDB" id="3404950at2"/>
<keyword evidence="1" id="KW-0560">Oxidoreductase</keyword>
<evidence type="ECO:0000256" key="1">
    <source>
        <dbReference type="ARBA" id="ARBA00023002"/>
    </source>
</evidence>
<dbReference type="Proteomes" id="UP000321424">
    <property type="component" value="Unassembled WGS sequence"/>
</dbReference>
<dbReference type="EMBL" id="BJXA01000009">
    <property type="protein sequence ID" value="GEM37440.1"/>
    <property type="molecule type" value="Genomic_DNA"/>
</dbReference>
<dbReference type="GO" id="GO:0016627">
    <property type="term" value="F:oxidoreductase activity, acting on the CH-CH group of donors"/>
    <property type="evidence" value="ECO:0007669"/>
    <property type="project" value="InterPro"/>
</dbReference>
<reference evidence="3 4" key="1">
    <citation type="submission" date="2019-07" db="EMBL/GenBank/DDBJ databases">
        <title>Whole genome shotgun sequence of Nocardia ninae NBRC 108245.</title>
        <authorList>
            <person name="Hosoyama A."/>
            <person name="Uohara A."/>
            <person name="Ohji S."/>
            <person name="Ichikawa N."/>
        </authorList>
    </citation>
    <scope>NUCLEOTIDE SEQUENCE [LARGE SCALE GENOMIC DNA]</scope>
    <source>
        <strain evidence="3 4">NBRC 108245</strain>
    </source>
</reference>
<proteinExistence type="predicted"/>
<keyword evidence="4" id="KW-1185">Reference proteome</keyword>
<dbReference type="Gene3D" id="2.40.110.10">
    <property type="entry name" value="Butyryl-CoA Dehydrogenase, subunit A, domain 2"/>
    <property type="match status" value="1"/>
</dbReference>
<evidence type="ECO:0000313" key="3">
    <source>
        <dbReference type="EMBL" id="GEM37440.1"/>
    </source>
</evidence>
<dbReference type="PIRSF" id="PIRSF016578">
    <property type="entry name" value="HsaA"/>
    <property type="match status" value="1"/>
</dbReference>
<protein>
    <submittedName>
        <fullName evidence="3">Acyl-CoA dehydrogenase</fullName>
    </submittedName>
</protein>
<dbReference type="AlphaFoldDB" id="A0A511M9Y0"/>
<dbReference type="InterPro" id="IPR009100">
    <property type="entry name" value="AcylCoA_DH/oxidase_NM_dom_sf"/>
</dbReference>
<comment type="caution">
    <text evidence="3">The sequence shown here is derived from an EMBL/GenBank/DDBJ whole genome shotgun (WGS) entry which is preliminary data.</text>
</comment>
<dbReference type="GO" id="GO:0050660">
    <property type="term" value="F:flavin adenine dinucleotide binding"/>
    <property type="evidence" value="ECO:0007669"/>
    <property type="project" value="InterPro"/>
</dbReference>
<organism evidence="3 4">
    <name type="scientific">Nocardia ninae NBRC 108245</name>
    <dbReference type="NCBI Taxonomy" id="1210091"/>
    <lineage>
        <taxon>Bacteria</taxon>
        <taxon>Bacillati</taxon>
        <taxon>Actinomycetota</taxon>
        <taxon>Actinomycetes</taxon>
        <taxon>Mycobacteriales</taxon>
        <taxon>Nocardiaceae</taxon>
        <taxon>Nocardia</taxon>
    </lineage>
</organism>
<dbReference type="Pfam" id="PF08028">
    <property type="entry name" value="Acyl-CoA_dh_2"/>
    <property type="match status" value="1"/>
</dbReference>
<dbReference type="InterPro" id="IPR046373">
    <property type="entry name" value="Acyl-CoA_Oxase/DH_mid-dom_sf"/>
</dbReference>
<accession>A0A511M9Y0</accession>